<comment type="caution">
    <text evidence="3">The sequence shown here is derived from an EMBL/GenBank/DDBJ whole genome shotgun (WGS) entry which is preliminary data.</text>
</comment>
<organism evidence="3 4">
    <name type="scientific">Yeosuana aromativorans</name>
    <dbReference type="NCBI Taxonomy" id="288019"/>
    <lineage>
        <taxon>Bacteria</taxon>
        <taxon>Pseudomonadati</taxon>
        <taxon>Bacteroidota</taxon>
        <taxon>Flavobacteriia</taxon>
        <taxon>Flavobacteriales</taxon>
        <taxon>Flavobacteriaceae</taxon>
        <taxon>Yeosuana</taxon>
    </lineage>
</organism>
<evidence type="ECO:0000256" key="1">
    <source>
        <dbReference type="ARBA" id="ARBA00008542"/>
    </source>
</evidence>
<dbReference type="Pfam" id="PF01965">
    <property type="entry name" value="DJ-1_PfpI"/>
    <property type="match status" value="1"/>
</dbReference>
<evidence type="ECO:0000313" key="4">
    <source>
        <dbReference type="Proteomes" id="UP000612329"/>
    </source>
</evidence>
<dbReference type="CDD" id="cd03134">
    <property type="entry name" value="GATase1_PfpI_like"/>
    <property type="match status" value="1"/>
</dbReference>
<protein>
    <submittedName>
        <fullName evidence="3">Protease</fullName>
    </submittedName>
</protein>
<dbReference type="Gene3D" id="3.40.50.880">
    <property type="match status" value="1"/>
</dbReference>
<keyword evidence="4" id="KW-1185">Reference proteome</keyword>
<dbReference type="PANTHER" id="PTHR42733:SF12">
    <property type="entry name" value="PROTEINASE"/>
    <property type="match status" value="1"/>
</dbReference>
<dbReference type="InterPro" id="IPR006286">
    <property type="entry name" value="C56_PfpI-like"/>
</dbReference>
<dbReference type="AlphaFoldDB" id="A0A8J3FHM7"/>
<dbReference type="PANTHER" id="PTHR42733">
    <property type="entry name" value="DJ-1 PROTEIN"/>
    <property type="match status" value="1"/>
</dbReference>
<keyword evidence="3" id="KW-0378">Hydrolase</keyword>
<keyword evidence="3" id="KW-0645">Protease</keyword>
<dbReference type="GO" id="GO:0006508">
    <property type="term" value="P:proteolysis"/>
    <property type="evidence" value="ECO:0007669"/>
    <property type="project" value="UniProtKB-KW"/>
</dbReference>
<gene>
    <name evidence="3" type="ORF">GCM10007962_06550</name>
</gene>
<dbReference type="GO" id="GO:0008233">
    <property type="term" value="F:peptidase activity"/>
    <property type="evidence" value="ECO:0007669"/>
    <property type="project" value="UniProtKB-KW"/>
</dbReference>
<accession>A0A8J3FHM7</accession>
<dbReference type="SUPFAM" id="SSF52317">
    <property type="entry name" value="Class I glutamine amidotransferase-like"/>
    <property type="match status" value="1"/>
</dbReference>
<dbReference type="Proteomes" id="UP000612329">
    <property type="component" value="Unassembled WGS sequence"/>
</dbReference>
<dbReference type="InterPro" id="IPR029062">
    <property type="entry name" value="Class_I_gatase-like"/>
</dbReference>
<dbReference type="EMBL" id="BMNR01000002">
    <property type="protein sequence ID" value="GGK15058.1"/>
    <property type="molecule type" value="Genomic_DNA"/>
</dbReference>
<reference evidence="3" key="2">
    <citation type="submission" date="2020-09" db="EMBL/GenBank/DDBJ databases">
        <authorList>
            <person name="Sun Q."/>
            <person name="Ohkuma M."/>
        </authorList>
    </citation>
    <scope>NUCLEOTIDE SEQUENCE</scope>
    <source>
        <strain evidence="3">JCM 12862</strain>
    </source>
</reference>
<evidence type="ECO:0000313" key="3">
    <source>
        <dbReference type="EMBL" id="GGK15058.1"/>
    </source>
</evidence>
<reference evidence="3" key="1">
    <citation type="journal article" date="2014" name="Int. J. Syst. Evol. Microbiol.">
        <title>Complete genome sequence of Corynebacterium casei LMG S-19264T (=DSM 44701T), isolated from a smear-ripened cheese.</title>
        <authorList>
            <consortium name="US DOE Joint Genome Institute (JGI-PGF)"/>
            <person name="Walter F."/>
            <person name="Albersmeier A."/>
            <person name="Kalinowski J."/>
            <person name="Ruckert C."/>
        </authorList>
    </citation>
    <scope>NUCLEOTIDE SEQUENCE</scope>
    <source>
        <strain evidence="3">JCM 12862</strain>
    </source>
</reference>
<feature type="domain" description="DJ-1/PfpI" evidence="2">
    <location>
        <begin position="7"/>
        <end position="175"/>
    </location>
</feature>
<dbReference type="RefSeq" id="WP_188650010.1">
    <property type="nucleotide sequence ID" value="NZ_BMNR01000002.1"/>
</dbReference>
<name>A0A8J3FHM7_9FLAO</name>
<evidence type="ECO:0000259" key="2">
    <source>
        <dbReference type="Pfam" id="PF01965"/>
    </source>
</evidence>
<dbReference type="PROSITE" id="PS51276">
    <property type="entry name" value="PEPTIDASE_C56_PFPI"/>
    <property type="match status" value="1"/>
</dbReference>
<sequence>MEKLSKKRVAILATNGFEESELSEPKKALEQAGAHVDIVSENEGTIKSWANGNWGKSYDVNTTLDHVTQDHYDALMLPGGVINPDTLRKNKKAVSFVRSFFENGKPIAAICHGPSLLIEADVLKGRKVTSYNSIKKDIENAGAHWLDEAVVVDQGLITSRNPQDIEAFNAKLIEEIYEDKYAVHMA</sequence>
<comment type="similarity">
    <text evidence="1">Belongs to the peptidase C56 family.</text>
</comment>
<proteinExistence type="inferred from homology"/>
<dbReference type="InterPro" id="IPR002818">
    <property type="entry name" value="DJ-1/PfpI"/>
</dbReference>
<dbReference type="NCBIfam" id="TIGR01382">
    <property type="entry name" value="PfpI"/>
    <property type="match status" value="1"/>
</dbReference>